<protein>
    <submittedName>
        <fullName evidence="1">Uncharacterized protein</fullName>
    </submittedName>
</protein>
<dbReference type="Proteomes" id="UP000003374">
    <property type="component" value="Unassembled WGS sequence"/>
</dbReference>
<keyword evidence="2" id="KW-1185">Reference proteome</keyword>
<organism evidence="1 2">
    <name type="scientific">Nitrococcus mobilis Nb-231</name>
    <dbReference type="NCBI Taxonomy" id="314278"/>
    <lineage>
        <taxon>Bacteria</taxon>
        <taxon>Pseudomonadati</taxon>
        <taxon>Pseudomonadota</taxon>
        <taxon>Gammaproteobacteria</taxon>
        <taxon>Chromatiales</taxon>
        <taxon>Ectothiorhodospiraceae</taxon>
        <taxon>Nitrococcus</taxon>
    </lineage>
</organism>
<proteinExistence type="predicted"/>
<dbReference type="AlphaFoldDB" id="A4BLT6"/>
<dbReference type="STRING" id="314278.NB231_15678"/>
<name>A4BLT6_9GAMM</name>
<dbReference type="HOGENOM" id="CLU_3357308_0_0_6"/>
<dbReference type="EMBL" id="AAOF01000001">
    <property type="protein sequence ID" value="EAR23274.1"/>
    <property type="molecule type" value="Genomic_DNA"/>
</dbReference>
<evidence type="ECO:0000313" key="2">
    <source>
        <dbReference type="Proteomes" id="UP000003374"/>
    </source>
</evidence>
<comment type="caution">
    <text evidence="1">The sequence shown here is derived from an EMBL/GenBank/DDBJ whole genome shotgun (WGS) entry which is preliminary data.</text>
</comment>
<gene>
    <name evidence="1" type="ORF">NB231_15678</name>
</gene>
<reference evidence="1 2" key="1">
    <citation type="submission" date="2006-02" db="EMBL/GenBank/DDBJ databases">
        <authorList>
            <person name="Waterbury J."/>
            <person name="Ferriera S."/>
            <person name="Johnson J."/>
            <person name="Kravitz S."/>
            <person name="Halpern A."/>
            <person name="Remington K."/>
            <person name="Beeson K."/>
            <person name="Tran B."/>
            <person name="Rogers Y.-H."/>
            <person name="Friedman R."/>
            <person name="Venter J.C."/>
        </authorList>
    </citation>
    <scope>NUCLEOTIDE SEQUENCE [LARGE SCALE GENOMIC DNA]</scope>
    <source>
        <strain evidence="1 2">Nb-231</strain>
    </source>
</reference>
<sequence>MRFLGLRPGPFNPLLGTLPRMIHTPSSRLAEDGWIG</sequence>
<accession>A4BLT6</accession>
<evidence type="ECO:0000313" key="1">
    <source>
        <dbReference type="EMBL" id="EAR23274.1"/>
    </source>
</evidence>